<accession>A0A8D2NRB6</accession>
<proteinExistence type="predicted"/>
<evidence type="ECO:0000313" key="2">
    <source>
        <dbReference type="Proteomes" id="UP000694401"/>
    </source>
</evidence>
<protein>
    <submittedName>
        <fullName evidence="1">Uncharacterized protein</fullName>
    </submittedName>
</protein>
<keyword evidence="2" id="KW-1185">Reference proteome</keyword>
<dbReference type="AlphaFoldDB" id="A0A8D2NRB6"/>
<reference evidence="1" key="1">
    <citation type="submission" date="2025-08" db="UniProtKB">
        <authorList>
            <consortium name="Ensembl"/>
        </authorList>
    </citation>
    <scope>IDENTIFICATION</scope>
</reference>
<sequence length="151" mass="17070">MLSRVKSPDLWFHTVPSVGPQLPLSPAHSSPVPSLGCSENTWLMVRFCRAVRSEIMSLDLRRSSMCTDCHSPAGESTHFNLGYGLSEMQSVHLDSFCYRIKDCTFLSVRSLNSTNNQSEEWPCKTEPPHTQLTWLRRRAGHPESHPQSLSE</sequence>
<dbReference type="Ensembl" id="ENSZLMT00000002829.1">
    <property type="protein sequence ID" value="ENSZLMP00000002726.1"/>
    <property type="gene ID" value="ENSZLMG00000002019.1"/>
</dbReference>
<evidence type="ECO:0000313" key="1">
    <source>
        <dbReference type="Ensembl" id="ENSZLMP00000002726.1"/>
    </source>
</evidence>
<organism evidence="1 2">
    <name type="scientific">Zosterops lateralis melanops</name>
    <dbReference type="NCBI Taxonomy" id="1220523"/>
    <lineage>
        <taxon>Eukaryota</taxon>
        <taxon>Metazoa</taxon>
        <taxon>Chordata</taxon>
        <taxon>Craniata</taxon>
        <taxon>Vertebrata</taxon>
        <taxon>Euteleostomi</taxon>
        <taxon>Archelosauria</taxon>
        <taxon>Archosauria</taxon>
        <taxon>Dinosauria</taxon>
        <taxon>Saurischia</taxon>
        <taxon>Theropoda</taxon>
        <taxon>Coelurosauria</taxon>
        <taxon>Aves</taxon>
        <taxon>Neognathae</taxon>
        <taxon>Neoaves</taxon>
        <taxon>Telluraves</taxon>
        <taxon>Australaves</taxon>
        <taxon>Passeriformes</taxon>
        <taxon>Sylvioidea</taxon>
        <taxon>Zosteropidae</taxon>
        <taxon>Zosterops</taxon>
    </lineage>
</organism>
<reference evidence="1" key="2">
    <citation type="submission" date="2025-09" db="UniProtKB">
        <authorList>
            <consortium name="Ensembl"/>
        </authorList>
    </citation>
    <scope>IDENTIFICATION</scope>
</reference>
<name>A0A8D2NRB6_ZOSLA</name>
<dbReference type="Proteomes" id="UP000694401">
    <property type="component" value="Unassembled WGS sequence"/>
</dbReference>